<evidence type="ECO:0000313" key="3">
    <source>
        <dbReference type="Proteomes" id="UP000548476"/>
    </source>
</evidence>
<name>A0A841FZ47_9ACTN</name>
<dbReference type="AlphaFoldDB" id="A0A841FZ47"/>
<dbReference type="EMBL" id="JACHGT010000017">
    <property type="protein sequence ID" value="MBB6038627.1"/>
    <property type="molecule type" value="Genomic_DNA"/>
</dbReference>
<comment type="caution">
    <text evidence="2">The sequence shown here is derived from an EMBL/GenBank/DDBJ whole genome shotgun (WGS) entry which is preliminary data.</text>
</comment>
<dbReference type="RefSeq" id="WP_184791410.1">
    <property type="nucleotide sequence ID" value="NZ_BONT01000069.1"/>
</dbReference>
<dbReference type="InterPro" id="IPR011990">
    <property type="entry name" value="TPR-like_helical_dom_sf"/>
</dbReference>
<dbReference type="Gene3D" id="1.25.40.10">
    <property type="entry name" value="Tetratricopeptide repeat domain"/>
    <property type="match status" value="1"/>
</dbReference>
<reference evidence="2 3" key="1">
    <citation type="submission" date="2020-08" db="EMBL/GenBank/DDBJ databases">
        <title>Genomic Encyclopedia of Type Strains, Phase IV (KMG-IV): sequencing the most valuable type-strain genomes for metagenomic binning, comparative biology and taxonomic classification.</title>
        <authorList>
            <person name="Goeker M."/>
        </authorList>
    </citation>
    <scope>NUCLEOTIDE SEQUENCE [LARGE SCALE GENOMIC DNA]</scope>
    <source>
        <strain evidence="2 3">YIM 65646</strain>
    </source>
</reference>
<dbReference type="InterPro" id="IPR019734">
    <property type="entry name" value="TPR_rpt"/>
</dbReference>
<dbReference type="SUPFAM" id="SSF52540">
    <property type="entry name" value="P-loop containing nucleoside triphosphate hydrolases"/>
    <property type="match status" value="1"/>
</dbReference>
<gene>
    <name evidence="2" type="ORF">HNR73_006513</name>
</gene>
<feature type="region of interest" description="Disordered" evidence="1">
    <location>
        <begin position="830"/>
        <end position="856"/>
    </location>
</feature>
<dbReference type="SMART" id="SM00028">
    <property type="entry name" value="TPR"/>
    <property type="match status" value="4"/>
</dbReference>
<dbReference type="PRINTS" id="PR00364">
    <property type="entry name" value="DISEASERSIST"/>
</dbReference>
<accession>A0A841FZ47</accession>
<evidence type="ECO:0000313" key="2">
    <source>
        <dbReference type="EMBL" id="MBB6038627.1"/>
    </source>
</evidence>
<sequence>MRSAETSTAARLATWLAAHMERHRISPQQVGRELGVGAGVVRRWLSAARRGAAFEAGEFDHLDTPVKLGAWLRARIADSGRTVREIAATTEDVSMSTIYNWLKGEHLPAPPTTDSPDRFDLLLSHAALGLDLHQRVGLDEVRRRLTGAAPDFGPGVVWESRALPGANRSFTGRRRALRRLDRLLGDYGRGTGVLVALTGMGGVGKTALAVHWARSDQVKATLTDGALYLDLNGYSTSTPVDTETARIRLLFQLGVRPEEIPADPDAQHALYQRSLTGRPVLLVLDNAHAASQVRPLLPADPKCLTVVTSRGRLSGLDVTSSGLSRVAVDVLGPDEAASLLRELLGRLAVKYTPEEDVDTLAEACGRLPLALQIAAANYLTHHHPRRETVAGYTRLLEADRLGALAIGPADPDTAITATLDLSHHRLSAGAQRAYRMLSLHRTSDFSIPWAASVLAADTGNVPGLLTELTHANLLSLDANGRYSFHDLLREHAAGLAETHESAADRRDAIERGLDHWLHSGVAASRAIEPSREPIDVTEPAAGTAPETFAGFEEASAWFDAEHRGMLAAVAHAAETGRDHHVWRLVWTILNHLGDSGLWGRQLEAARLALEAGDRLGDPEVRARGHRFLASSAIHHSALGRARFHFERALGLYGESGNVAGQAAVNHGLSYVEERAERFGAALDHAHQALILERVGGSRPGQARALNAIGWLSAQLGRLDEAVEPCLAALSIHEELGDRTRIAHTRDSLGYLRHRLGDSRGAILDLERALDLFRHAGNAYEQAGTLGRLGDVHAELGDRDAAAGAWREALGLYTNLGHGYAETMRERLRGLDGPAHGEGPRPALCEEPTAARPVSRP</sequence>
<dbReference type="SUPFAM" id="SSF48452">
    <property type="entry name" value="TPR-like"/>
    <property type="match status" value="1"/>
</dbReference>
<protein>
    <recommendedName>
        <fullName evidence="4">Tetratricopeptide repeat protein</fullName>
    </recommendedName>
</protein>
<dbReference type="InterPro" id="IPR027417">
    <property type="entry name" value="P-loop_NTPase"/>
</dbReference>
<proteinExistence type="predicted"/>
<organism evidence="2 3">
    <name type="scientific">Phytomonospora endophytica</name>
    <dbReference type="NCBI Taxonomy" id="714109"/>
    <lineage>
        <taxon>Bacteria</taxon>
        <taxon>Bacillati</taxon>
        <taxon>Actinomycetota</taxon>
        <taxon>Actinomycetes</taxon>
        <taxon>Micromonosporales</taxon>
        <taxon>Micromonosporaceae</taxon>
        <taxon>Phytomonospora</taxon>
    </lineage>
</organism>
<evidence type="ECO:0000256" key="1">
    <source>
        <dbReference type="SAM" id="MobiDB-lite"/>
    </source>
</evidence>
<dbReference type="PANTHER" id="PTHR47691:SF3">
    <property type="entry name" value="HTH-TYPE TRANSCRIPTIONAL REGULATOR RV0890C-RELATED"/>
    <property type="match status" value="1"/>
</dbReference>
<keyword evidence="3" id="KW-1185">Reference proteome</keyword>
<dbReference type="PANTHER" id="PTHR47691">
    <property type="entry name" value="REGULATOR-RELATED"/>
    <property type="match status" value="1"/>
</dbReference>
<evidence type="ECO:0008006" key="4">
    <source>
        <dbReference type="Google" id="ProtNLM"/>
    </source>
</evidence>
<dbReference type="Proteomes" id="UP000548476">
    <property type="component" value="Unassembled WGS sequence"/>
</dbReference>
<dbReference type="Gene3D" id="3.40.50.300">
    <property type="entry name" value="P-loop containing nucleotide triphosphate hydrolases"/>
    <property type="match status" value="1"/>
</dbReference>